<dbReference type="PANTHER" id="PTHR24305:SF157">
    <property type="entry name" value="N-ACETYLTRYPTOPHAN 6-HYDROXYLASE IVOC-RELATED"/>
    <property type="match status" value="1"/>
</dbReference>
<dbReference type="InterPro" id="IPR050121">
    <property type="entry name" value="Cytochrome_P450_monoxygenase"/>
</dbReference>
<accession>A0A6G1HCQ9</accession>
<evidence type="ECO:0000256" key="5">
    <source>
        <dbReference type="ARBA" id="ARBA00023004"/>
    </source>
</evidence>
<gene>
    <name evidence="10" type="ORF">K402DRAFT_417103</name>
</gene>
<keyword evidence="7 8" id="KW-0349">Heme</keyword>
<evidence type="ECO:0000256" key="9">
    <source>
        <dbReference type="SAM" id="Phobius"/>
    </source>
</evidence>
<dbReference type="GO" id="GO:0020037">
    <property type="term" value="F:heme binding"/>
    <property type="evidence" value="ECO:0007669"/>
    <property type="project" value="InterPro"/>
</dbReference>
<dbReference type="InterPro" id="IPR001128">
    <property type="entry name" value="Cyt_P450"/>
</dbReference>
<dbReference type="Pfam" id="PF00067">
    <property type="entry name" value="p450"/>
    <property type="match status" value="1"/>
</dbReference>
<reference evidence="10" key="1">
    <citation type="journal article" date="2020" name="Stud. Mycol.">
        <title>101 Dothideomycetes genomes: a test case for predicting lifestyles and emergence of pathogens.</title>
        <authorList>
            <person name="Haridas S."/>
            <person name="Albert R."/>
            <person name="Binder M."/>
            <person name="Bloem J."/>
            <person name="Labutti K."/>
            <person name="Salamov A."/>
            <person name="Andreopoulos B."/>
            <person name="Baker S."/>
            <person name="Barry K."/>
            <person name="Bills G."/>
            <person name="Bluhm B."/>
            <person name="Cannon C."/>
            <person name="Castanera R."/>
            <person name="Culley D."/>
            <person name="Daum C."/>
            <person name="Ezra D."/>
            <person name="Gonzalez J."/>
            <person name="Henrissat B."/>
            <person name="Kuo A."/>
            <person name="Liang C."/>
            <person name="Lipzen A."/>
            <person name="Lutzoni F."/>
            <person name="Magnuson J."/>
            <person name="Mondo S."/>
            <person name="Nolan M."/>
            <person name="Ohm R."/>
            <person name="Pangilinan J."/>
            <person name="Park H.-J."/>
            <person name="Ramirez L."/>
            <person name="Alfaro M."/>
            <person name="Sun H."/>
            <person name="Tritt A."/>
            <person name="Yoshinaga Y."/>
            <person name="Zwiers L.-H."/>
            <person name="Turgeon B."/>
            <person name="Goodwin S."/>
            <person name="Spatafora J."/>
            <person name="Crous P."/>
            <person name="Grigoriev I."/>
        </authorList>
    </citation>
    <scope>NUCLEOTIDE SEQUENCE</scope>
    <source>
        <strain evidence="10">CBS 113979</strain>
    </source>
</reference>
<keyword evidence="6 8" id="KW-0503">Monooxygenase</keyword>
<dbReference type="Gene3D" id="1.10.630.10">
    <property type="entry name" value="Cytochrome P450"/>
    <property type="match status" value="1"/>
</dbReference>
<evidence type="ECO:0000256" key="8">
    <source>
        <dbReference type="RuleBase" id="RU000461"/>
    </source>
</evidence>
<dbReference type="CDD" id="cd11062">
    <property type="entry name" value="CYP58-like"/>
    <property type="match status" value="1"/>
</dbReference>
<keyword evidence="9" id="KW-1133">Transmembrane helix</keyword>
<comment type="cofactor">
    <cofactor evidence="1 7">
        <name>heme</name>
        <dbReference type="ChEBI" id="CHEBI:30413"/>
    </cofactor>
</comment>
<dbReference type="PRINTS" id="PR00463">
    <property type="entry name" value="EP450I"/>
</dbReference>
<keyword evidence="5 7" id="KW-0408">Iron</keyword>
<keyword evidence="9" id="KW-0472">Membrane</keyword>
<dbReference type="OrthoDB" id="3945418at2759"/>
<proteinExistence type="inferred from homology"/>
<keyword evidence="9" id="KW-0812">Transmembrane</keyword>
<evidence type="ECO:0000256" key="6">
    <source>
        <dbReference type="ARBA" id="ARBA00023033"/>
    </source>
</evidence>
<dbReference type="InterPro" id="IPR036396">
    <property type="entry name" value="Cyt_P450_sf"/>
</dbReference>
<dbReference type="PROSITE" id="PS00086">
    <property type="entry name" value="CYTOCHROME_P450"/>
    <property type="match status" value="1"/>
</dbReference>
<comment type="similarity">
    <text evidence="2 8">Belongs to the cytochrome P450 family.</text>
</comment>
<organism evidence="10 11">
    <name type="scientific">Aulographum hederae CBS 113979</name>
    <dbReference type="NCBI Taxonomy" id="1176131"/>
    <lineage>
        <taxon>Eukaryota</taxon>
        <taxon>Fungi</taxon>
        <taxon>Dikarya</taxon>
        <taxon>Ascomycota</taxon>
        <taxon>Pezizomycotina</taxon>
        <taxon>Dothideomycetes</taxon>
        <taxon>Pleosporomycetidae</taxon>
        <taxon>Aulographales</taxon>
        <taxon>Aulographaceae</taxon>
    </lineage>
</organism>
<protein>
    <submittedName>
        <fullName evidence="10">Cytochrome P450, variant</fullName>
    </submittedName>
</protein>
<evidence type="ECO:0000256" key="1">
    <source>
        <dbReference type="ARBA" id="ARBA00001971"/>
    </source>
</evidence>
<feature type="transmembrane region" description="Helical" evidence="9">
    <location>
        <begin position="16"/>
        <end position="38"/>
    </location>
</feature>
<name>A0A6G1HCQ9_9PEZI</name>
<evidence type="ECO:0000313" key="10">
    <source>
        <dbReference type="EMBL" id="KAF1991023.1"/>
    </source>
</evidence>
<dbReference type="AlphaFoldDB" id="A0A6G1HCQ9"/>
<dbReference type="Proteomes" id="UP000800041">
    <property type="component" value="Unassembled WGS sequence"/>
</dbReference>
<dbReference type="EMBL" id="ML977140">
    <property type="protein sequence ID" value="KAF1991023.1"/>
    <property type="molecule type" value="Genomic_DNA"/>
</dbReference>
<dbReference type="InterPro" id="IPR017972">
    <property type="entry name" value="Cyt_P450_CS"/>
</dbReference>
<evidence type="ECO:0000256" key="4">
    <source>
        <dbReference type="ARBA" id="ARBA00023002"/>
    </source>
</evidence>
<dbReference type="GO" id="GO:0005506">
    <property type="term" value="F:iron ion binding"/>
    <property type="evidence" value="ECO:0007669"/>
    <property type="project" value="InterPro"/>
</dbReference>
<dbReference type="InterPro" id="IPR002401">
    <property type="entry name" value="Cyt_P450_E_grp-I"/>
</dbReference>
<feature type="binding site" description="axial binding residue" evidence="7">
    <location>
        <position position="458"/>
    </location>
    <ligand>
        <name>heme</name>
        <dbReference type="ChEBI" id="CHEBI:30413"/>
    </ligand>
    <ligandPart>
        <name>Fe</name>
        <dbReference type="ChEBI" id="CHEBI:18248"/>
    </ligandPart>
</feature>
<dbReference type="GO" id="GO:0004497">
    <property type="term" value="F:monooxygenase activity"/>
    <property type="evidence" value="ECO:0007669"/>
    <property type="project" value="UniProtKB-KW"/>
</dbReference>
<evidence type="ECO:0000256" key="3">
    <source>
        <dbReference type="ARBA" id="ARBA00022723"/>
    </source>
</evidence>
<dbReference type="SUPFAM" id="SSF48264">
    <property type="entry name" value="Cytochrome P450"/>
    <property type="match status" value="1"/>
</dbReference>
<keyword evidence="3 7" id="KW-0479">Metal-binding</keyword>
<keyword evidence="11" id="KW-1185">Reference proteome</keyword>
<dbReference type="GO" id="GO:0016705">
    <property type="term" value="F:oxidoreductase activity, acting on paired donors, with incorporation or reduction of molecular oxygen"/>
    <property type="evidence" value="ECO:0007669"/>
    <property type="project" value="InterPro"/>
</dbReference>
<evidence type="ECO:0000256" key="2">
    <source>
        <dbReference type="ARBA" id="ARBA00010617"/>
    </source>
</evidence>
<sequence>MATLTSRLPSVTTENILVASAVFFTIYLTSLAFHRLYLSPISHFPGPKFAALSKWYEFYYEVILRGKYSEHIAELHKVYGPIIRITPTEVHIKDAPFYETLFAKNAKSAKDPWFSTRFGNETSVFSTCDAAHHKLRRSCLNPYFSKRATDQCEPIVQSKITYASSKVKTDYSPSSNTPFNLARMWDAFSGDVIMEVSFGFSYNSLASPSFRDSFHDCFLALSEFGGLACQFPFLGPIMEAVPDWLVRMTNPPLDRMLTLIADLGRQVDVVKSEFAAGKKPQHPTVFHEMLRHDLPPEEFAPRRLRDEAQTVVGAGLTTTAWSITNACYYLIESAALQEKLHRELVKAIPDINAADAFALRKLEKLPFLKGCVKEGVRMSIGATGRIPRIWKTPLQFKEWVIPAGTTVSMNHQDILFDEEIFPQPGKMVPERWAGNPKAPDGNSLEQYFVAFGKGDRSCLGVNLALMEVTLALAHLFRKFRLELFETNREDVLLAHDFFLPSPKSESKGVRVKVVEIYEK</sequence>
<dbReference type="PANTHER" id="PTHR24305">
    <property type="entry name" value="CYTOCHROME P450"/>
    <property type="match status" value="1"/>
</dbReference>
<keyword evidence="4 8" id="KW-0560">Oxidoreductase</keyword>
<evidence type="ECO:0000313" key="11">
    <source>
        <dbReference type="Proteomes" id="UP000800041"/>
    </source>
</evidence>
<evidence type="ECO:0000256" key="7">
    <source>
        <dbReference type="PIRSR" id="PIRSR602401-1"/>
    </source>
</evidence>